<evidence type="ECO:0000313" key="3">
    <source>
        <dbReference type="Proteomes" id="UP001630127"/>
    </source>
</evidence>
<gene>
    <name evidence="2" type="ORF">ACH5RR_017790</name>
</gene>
<dbReference type="Proteomes" id="UP001630127">
    <property type="component" value="Unassembled WGS sequence"/>
</dbReference>
<feature type="region of interest" description="Disordered" evidence="1">
    <location>
        <begin position="17"/>
        <end position="49"/>
    </location>
</feature>
<evidence type="ECO:0000256" key="1">
    <source>
        <dbReference type="SAM" id="MobiDB-lite"/>
    </source>
</evidence>
<protein>
    <submittedName>
        <fullName evidence="2">Uncharacterized protein</fullName>
    </submittedName>
</protein>
<name>A0ABD2ZLC2_9GENT</name>
<accession>A0ABD2ZLC2</accession>
<organism evidence="2 3">
    <name type="scientific">Cinchona calisaya</name>
    <dbReference type="NCBI Taxonomy" id="153742"/>
    <lineage>
        <taxon>Eukaryota</taxon>
        <taxon>Viridiplantae</taxon>
        <taxon>Streptophyta</taxon>
        <taxon>Embryophyta</taxon>
        <taxon>Tracheophyta</taxon>
        <taxon>Spermatophyta</taxon>
        <taxon>Magnoliopsida</taxon>
        <taxon>eudicotyledons</taxon>
        <taxon>Gunneridae</taxon>
        <taxon>Pentapetalae</taxon>
        <taxon>asterids</taxon>
        <taxon>lamiids</taxon>
        <taxon>Gentianales</taxon>
        <taxon>Rubiaceae</taxon>
        <taxon>Cinchonoideae</taxon>
        <taxon>Cinchoneae</taxon>
        <taxon>Cinchona</taxon>
    </lineage>
</organism>
<reference evidence="2 3" key="1">
    <citation type="submission" date="2024-11" db="EMBL/GenBank/DDBJ databases">
        <title>A near-complete genome assembly of Cinchona calisaya.</title>
        <authorList>
            <person name="Lian D.C."/>
            <person name="Zhao X.W."/>
            <person name="Wei L."/>
        </authorList>
    </citation>
    <scope>NUCLEOTIDE SEQUENCE [LARGE SCALE GENOMIC DNA]</scope>
    <source>
        <tissue evidence="2">Nenye</tissue>
    </source>
</reference>
<keyword evidence="3" id="KW-1185">Reference proteome</keyword>
<dbReference type="AlphaFoldDB" id="A0ABD2ZLC2"/>
<evidence type="ECO:0000313" key="2">
    <source>
        <dbReference type="EMBL" id="KAL3519641.1"/>
    </source>
</evidence>
<feature type="compositionally biased region" description="Polar residues" evidence="1">
    <location>
        <begin position="22"/>
        <end position="49"/>
    </location>
</feature>
<proteinExistence type="predicted"/>
<dbReference type="EMBL" id="JBJUIK010000008">
    <property type="protein sequence ID" value="KAL3519641.1"/>
    <property type="molecule type" value="Genomic_DNA"/>
</dbReference>
<sequence length="87" mass="9059">MGEKLAVDDRTQIVGRDDGVSTCRNATGDSNIGVHSSNTQKARNPNQPDNDVVAVVNATEDSIADIDADTIVANSAVVISAAVTNYE</sequence>
<comment type="caution">
    <text evidence="2">The sequence shown here is derived from an EMBL/GenBank/DDBJ whole genome shotgun (WGS) entry which is preliminary data.</text>
</comment>